<evidence type="ECO:0000259" key="10">
    <source>
        <dbReference type="Pfam" id="PF14714"/>
    </source>
</evidence>
<dbReference type="InterPro" id="IPR015946">
    <property type="entry name" value="KH_dom-like_a/b"/>
</dbReference>
<dbReference type="NCBIfam" id="TIGR03594">
    <property type="entry name" value="GTPase_EngA"/>
    <property type="match status" value="1"/>
</dbReference>
<feature type="domain" description="G" evidence="9">
    <location>
        <begin position="357"/>
        <end position="480"/>
    </location>
</feature>
<dbReference type="InterPro" id="IPR016484">
    <property type="entry name" value="GTPase_Der"/>
</dbReference>
<accession>A0A0K9NVH1</accession>
<evidence type="ECO:0000256" key="5">
    <source>
        <dbReference type="ARBA" id="ARBA00022741"/>
    </source>
</evidence>
<feature type="compositionally biased region" description="Acidic residues" evidence="8">
    <location>
        <begin position="114"/>
        <end position="125"/>
    </location>
</feature>
<feature type="compositionally biased region" description="Basic and acidic residues" evidence="8">
    <location>
        <begin position="1"/>
        <end position="11"/>
    </location>
</feature>
<dbReference type="Proteomes" id="UP000036987">
    <property type="component" value="Unassembled WGS sequence"/>
</dbReference>
<dbReference type="InterPro" id="IPR006073">
    <property type="entry name" value="GTP-bd"/>
</dbReference>
<evidence type="ECO:0000256" key="6">
    <source>
        <dbReference type="ARBA" id="ARBA00023134"/>
    </source>
</evidence>
<evidence type="ECO:0000256" key="2">
    <source>
        <dbReference type="ARBA" id="ARBA00020953"/>
    </source>
</evidence>
<dbReference type="NCBIfam" id="TIGR00231">
    <property type="entry name" value="small_GTP"/>
    <property type="match status" value="2"/>
</dbReference>
<dbReference type="GO" id="GO:0042254">
    <property type="term" value="P:ribosome biogenesis"/>
    <property type="evidence" value="ECO:0007669"/>
    <property type="project" value="UniProtKB-KW"/>
</dbReference>
<dbReference type="EMBL" id="LFYR01001640">
    <property type="protein sequence ID" value="KMZ60067.1"/>
    <property type="molecule type" value="Genomic_DNA"/>
</dbReference>
<dbReference type="Gene3D" id="3.30.300.20">
    <property type="match status" value="1"/>
</dbReference>
<feature type="domain" description="GTPase Der C-terminal KH-domain-like" evidence="10">
    <location>
        <begin position="543"/>
        <end position="622"/>
    </location>
</feature>
<evidence type="ECO:0000256" key="4">
    <source>
        <dbReference type="ARBA" id="ARBA00022737"/>
    </source>
</evidence>
<dbReference type="SUPFAM" id="SSF52540">
    <property type="entry name" value="P-loop containing nucleoside triphosphate hydrolases"/>
    <property type="match status" value="2"/>
</dbReference>
<dbReference type="HAMAP" id="MF_00195">
    <property type="entry name" value="GTPase_Der"/>
    <property type="match status" value="1"/>
</dbReference>
<keyword evidence="12" id="KW-1185">Reference proteome</keyword>
<dbReference type="OrthoDB" id="8954335at2759"/>
<dbReference type="STRING" id="29655.A0A0K9NVH1"/>
<feature type="compositionally biased region" description="Basic residues" evidence="8">
    <location>
        <begin position="129"/>
        <end position="143"/>
    </location>
</feature>
<dbReference type="InterPro" id="IPR027417">
    <property type="entry name" value="P-loop_NTPase"/>
</dbReference>
<dbReference type="CDD" id="cd01894">
    <property type="entry name" value="EngA1"/>
    <property type="match status" value="1"/>
</dbReference>
<dbReference type="OMA" id="MRTDKRT"/>
<keyword evidence="4" id="KW-0677">Repeat</keyword>
<dbReference type="GO" id="GO:0005525">
    <property type="term" value="F:GTP binding"/>
    <property type="evidence" value="ECO:0007669"/>
    <property type="project" value="UniProtKB-KW"/>
</dbReference>
<evidence type="ECO:0000259" key="9">
    <source>
        <dbReference type="Pfam" id="PF01926"/>
    </source>
</evidence>
<organism evidence="11 12">
    <name type="scientific">Zostera marina</name>
    <name type="common">Eelgrass</name>
    <dbReference type="NCBI Taxonomy" id="29655"/>
    <lineage>
        <taxon>Eukaryota</taxon>
        <taxon>Viridiplantae</taxon>
        <taxon>Streptophyta</taxon>
        <taxon>Embryophyta</taxon>
        <taxon>Tracheophyta</taxon>
        <taxon>Spermatophyta</taxon>
        <taxon>Magnoliopsida</taxon>
        <taxon>Liliopsida</taxon>
        <taxon>Zosteraceae</taxon>
        <taxon>Zostera</taxon>
    </lineage>
</organism>
<evidence type="ECO:0000313" key="12">
    <source>
        <dbReference type="Proteomes" id="UP000036987"/>
    </source>
</evidence>
<evidence type="ECO:0000256" key="7">
    <source>
        <dbReference type="ARBA" id="ARBA00032345"/>
    </source>
</evidence>
<feature type="region of interest" description="Disordered" evidence="8">
    <location>
        <begin position="1"/>
        <end position="33"/>
    </location>
</feature>
<evidence type="ECO:0000256" key="1">
    <source>
        <dbReference type="ARBA" id="ARBA00008279"/>
    </source>
</evidence>
<feature type="region of interest" description="Disordered" evidence="8">
    <location>
        <begin position="114"/>
        <end position="143"/>
    </location>
</feature>
<keyword evidence="6" id="KW-0342">GTP-binding</keyword>
<dbReference type="CDD" id="cd01895">
    <property type="entry name" value="EngA2"/>
    <property type="match status" value="1"/>
</dbReference>
<name>A0A0K9NVH1_ZOSMR</name>
<dbReference type="PANTHER" id="PTHR43834">
    <property type="entry name" value="GTPASE DER"/>
    <property type="match status" value="1"/>
</dbReference>
<dbReference type="AlphaFoldDB" id="A0A0K9NVH1"/>
<dbReference type="InterPro" id="IPR005225">
    <property type="entry name" value="Small_GTP-bd"/>
</dbReference>
<comment type="similarity">
    <text evidence="1">Belongs to the TRAFAC class TrmE-Era-EngA-EngB-Septin-like GTPase superfamily. EngA (Der) GTPase family.</text>
</comment>
<dbReference type="Pfam" id="PF01926">
    <property type="entry name" value="MMR_HSR1"/>
    <property type="match status" value="2"/>
</dbReference>
<feature type="domain" description="G" evidence="9">
    <location>
        <begin position="160"/>
        <end position="281"/>
    </location>
</feature>
<proteinExistence type="inferred from homology"/>
<dbReference type="PANTHER" id="PTHR43834:SF6">
    <property type="entry name" value="GTPASE DER"/>
    <property type="match status" value="1"/>
</dbReference>
<gene>
    <name evidence="11" type="ORF">ZOSMA_60G00030</name>
</gene>
<evidence type="ECO:0000313" key="11">
    <source>
        <dbReference type="EMBL" id="KMZ60067.1"/>
    </source>
</evidence>
<dbReference type="PRINTS" id="PR00326">
    <property type="entry name" value="GTP1OBG"/>
</dbReference>
<protein>
    <recommendedName>
        <fullName evidence="2">GTPase Der</fullName>
    </recommendedName>
    <alternativeName>
        <fullName evidence="7">GTP-binding protein EngA</fullName>
    </alternativeName>
</protein>
<feature type="region of interest" description="Disordered" evidence="8">
    <location>
        <begin position="634"/>
        <end position="659"/>
    </location>
</feature>
<dbReference type="InterPro" id="IPR032859">
    <property type="entry name" value="KH_dom-like"/>
</dbReference>
<evidence type="ECO:0000256" key="8">
    <source>
        <dbReference type="SAM" id="MobiDB-lite"/>
    </source>
</evidence>
<sequence>MNGGWFRKEESSNTPQFEAKGKTKRKSSFRRMPPSSSWFRLLFRQTLTLNITAMKNTTIYKRTISTTTAHNYIFPTFLLRGRITAKDQNFRFGHTISLASKLCSTMAEPLDSEFEDYSPECDDLDSPTRKKRNRKKEKNGNKKNKKVVDFTKIEIEHLPTVILVGRPNVGKSALYNRLIRRREALVYNTPDDHVTRDIREGVAKLGDLRFRVLDSAGLETAVSSGSVLGRTTEMTAGILSRTQFAIFLIDVRVGLQPLDLEVGKWMRKNAPGIHTILAMNKSESLDDQGLLTSESAEAYSLGFGDPIGISAETGLGMVDLYEVLRPLLEEYVLQNPSIKTDVADCLDPEDVKTPLQLAIVGRPNVGKSTLLNALLQEERVLVGPESGLTRDAIRAHFKFEDRSVYLVDTAGWLKRSGQEKGPGSLSIMQSRKNLMRAHVVALVLDAEEIANARSSMKHAEVVIARQAVEEGRGLVVIVNKMDLLRKKHKSIMQEVMQVVPNEIQTVIPQISGIPVVFVSALEGDGRLSVMNTVVDTYEKWCVRLTTARLNRWLLKVMSRHSWKDQATQSRIKYFTQVKARPPTFVAFVKGKKQLSDTDMRFLKKSLKEDFELGGIPIRIMQRLVSRHAEAFTKKNSSPVKGHCKNKSDKRGELDELASS</sequence>
<reference evidence="12" key="1">
    <citation type="journal article" date="2016" name="Nature">
        <title>The genome of the seagrass Zostera marina reveals angiosperm adaptation to the sea.</title>
        <authorList>
            <person name="Olsen J.L."/>
            <person name="Rouze P."/>
            <person name="Verhelst B."/>
            <person name="Lin Y.-C."/>
            <person name="Bayer T."/>
            <person name="Collen J."/>
            <person name="Dattolo E."/>
            <person name="De Paoli E."/>
            <person name="Dittami S."/>
            <person name="Maumus F."/>
            <person name="Michel G."/>
            <person name="Kersting A."/>
            <person name="Lauritano C."/>
            <person name="Lohaus R."/>
            <person name="Toepel M."/>
            <person name="Tonon T."/>
            <person name="Vanneste K."/>
            <person name="Amirebrahimi M."/>
            <person name="Brakel J."/>
            <person name="Bostroem C."/>
            <person name="Chovatia M."/>
            <person name="Grimwood J."/>
            <person name="Jenkins J.W."/>
            <person name="Jueterbock A."/>
            <person name="Mraz A."/>
            <person name="Stam W.T."/>
            <person name="Tice H."/>
            <person name="Bornberg-Bauer E."/>
            <person name="Green P.J."/>
            <person name="Pearson G.A."/>
            <person name="Procaccini G."/>
            <person name="Duarte C.M."/>
            <person name="Schmutz J."/>
            <person name="Reusch T.B.H."/>
            <person name="Van de Peer Y."/>
        </authorList>
    </citation>
    <scope>NUCLEOTIDE SEQUENCE [LARGE SCALE GENOMIC DNA]</scope>
    <source>
        <strain evidence="12">cv. Finnish</strain>
    </source>
</reference>
<dbReference type="Gene3D" id="3.40.50.300">
    <property type="entry name" value="P-loop containing nucleotide triphosphate hydrolases"/>
    <property type="match status" value="2"/>
</dbReference>
<dbReference type="Pfam" id="PF14714">
    <property type="entry name" value="KH_dom-like"/>
    <property type="match status" value="1"/>
</dbReference>
<comment type="caution">
    <text evidence="11">The sequence shown here is derived from an EMBL/GenBank/DDBJ whole genome shotgun (WGS) entry which is preliminary data.</text>
</comment>
<keyword evidence="5" id="KW-0547">Nucleotide-binding</keyword>
<evidence type="ECO:0000256" key="3">
    <source>
        <dbReference type="ARBA" id="ARBA00022517"/>
    </source>
</evidence>
<keyword evidence="3" id="KW-0690">Ribosome biogenesis</keyword>